<accession>A0A9W8TFJ7</accession>
<keyword evidence="1" id="KW-0233">DNA recombination</keyword>
<dbReference type="Proteomes" id="UP001148786">
    <property type="component" value="Unassembled WGS sequence"/>
</dbReference>
<dbReference type="SUPFAM" id="SSF56672">
    <property type="entry name" value="DNA/RNA polymerases"/>
    <property type="match status" value="1"/>
</dbReference>
<keyword evidence="4" id="KW-1185">Reference proteome</keyword>
<dbReference type="InterPro" id="IPR043502">
    <property type="entry name" value="DNA/RNA_pol_sf"/>
</dbReference>
<organism evidence="3 4">
    <name type="scientific">Agrocybe chaxingu</name>
    <dbReference type="NCBI Taxonomy" id="84603"/>
    <lineage>
        <taxon>Eukaryota</taxon>
        <taxon>Fungi</taxon>
        <taxon>Dikarya</taxon>
        <taxon>Basidiomycota</taxon>
        <taxon>Agaricomycotina</taxon>
        <taxon>Agaricomycetes</taxon>
        <taxon>Agaricomycetidae</taxon>
        <taxon>Agaricales</taxon>
        <taxon>Agaricineae</taxon>
        <taxon>Strophariaceae</taxon>
        <taxon>Agrocybe</taxon>
    </lineage>
</organism>
<dbReference type="InterPro" id="IPR013762">
    <property type="entry name" value="Integrase-like_cat_sf"/>
</dbReference>
<feature type="compositionally biased region" description="Polar residues" evidence="2">
    <location>
        <begin position="649"/>
        <end position="692"/>
    </location>
</feature>
<proteinExistence type="predicted"/>
<feature type="region of interest" description="Disordered" evidence="2">
    <location>
        <begin position="1053"/>
        <end position="1074"/>
    </location>
</feature>
<dbReference type="SUPFAM" id="SSF56349">
    <property type="entry name" value="DNA breaking-rejoining enzymes"/>
    <property type="match status" value="1"/>
</dbReference>
<evidence type="ECO:0000313" key="3">
    <source>
        <dbReference type="EMBL" id="KAJ3518033.1"/>
    </source>
</evidence>
<dbReference type="PANTHER" id="PTHR34605">
    <property type="entry name" value="PHAGE_INTEGRASE DOMAIN-CONTAINING PROTEIN"/>
    <property type="match status" value="1"/>
</dbReference>
<gene>
    <name evidence="3" type="ORF">NLJ89_g118</name>
</gene>
<feature type="compositionally biased region" description="Gly residues" evidence="2">
    <location>
        <begin position="777"/>
        <end position="792"/>
    </location>
</feature>
<feature type="compositionally biased region" description="Low complexity" evidence="2">
    <location>
        <begin position="1053"/>
        <end position="1067"/>
    </location>
</feature>
<comment type="caution">
    <text evidence="3">The sequence shown here is derived from an EMBL/GenBank/DDBJ whole genome shotgun (WGS) entry which is preliminary data.</text>
</comment>
<name>A0A9W8TFJ7_9AGAR</name>
<dbReference type="PANTHER" id="PTHR34605:SF4">
    <property type="entry name" value="DNA ADENINE METHYLTRANSFERASE"/>
    <property type="match status" value="1"/>
</dbReference>
<dbReference type="InterPro" id="IPR052925">
    <property type="entry name" value="Phage_Integrase-like_Recomb"/>
</dbReference>
<reference evidence="3" key="1">
    <citation type="submission" date="2022-07" db="EMBL/GenBank/DDBJ databases">
        <title>Genome Sequence of Agrocybe chaxingu.</title>
        <authorList>
            <person name="Buettner E."/>
        </authorList>
    </citation>
    <scope>NUCLEOTIDE SEQUENCE</scope>
    <source>
        <strain evidence="3">MP-N11</strain>
    </source>
</reference>
<feature type="region of interest" description="Disordered" evidence="2">
    <location>
        <begin position="765"/>
        <end position="828"/>
    </location>
</feature>
<dbReference type="GO" id="GO:0003677">
    <property type="term" value="F:DNA binding"/>
    <property type="evidence" value="ECO:0007669"/>
    <property type="project" value="InterPro"/>
</dbReference>
<sequence length="1985" mass="220781">MIHGEQVIQRKQEHHIRKFSMPKQERELITLDATKMLSFGQRTYDISGYIAPQFKVTHLNSPQKGKVCYGWVKNQETPFPPGSTGVLYYHPPAPGAPVLNAELRFKLCKDLAFFATSPDLQFPDKTGPWSLNLYRMVMIPRYKSFIQLLIHDRLVSPTVVDAIARLPRVLCHRTSRILYSLEQPFELDLTLTGVRFLLVSLGHVLPVRVFMYARRGLRGSVFTGRIKARFELSTLPEHAAQGPTLVLRVLELLTPVECHLPGIKLDPQPGALLSKHDRDSPWSLKLEKNALAPAFREFVGLPPLPEDKLPKKIGDRSRKKLFTLRPEEMEMMGQPIYDISGKHTVFFRLRLQDGREGPVCTGYENLTISQKPFPPNSKGVLYYHRPSTGEPEMSGELRFRVCHDVAAFQDGSDLLAPDGMKPWNIPLYHIVKAPRMELLRNLIIQEDLVEQRVMEKIGKLPSAIQGYRPLYSLDWPFVVNLSSSHLHIGLINPSMFELVKIPYMFRYGSKPIALYAGDVRARFELSTLPEHSGAPVLVLRILELLEPVRRLIPNAEDFMPMPKAGSLFHRLGSGHKPVPWMYPLDERASGDAFKRFIATCRYVPTATAFLALLTGSLVLAIPSHCSVISCLMTDSGPTPAPPLHPAANDTPTSEPSGQPTATDSSSSSFTPNAQRSGSRESSPPRTATFESSQAIREACNRYVERYRAGTISKAGAFLGIHNVIGGAAHTQKASHQSAVEAFGSYIEILDNFDEFRRSAAARGSILRHRDEQATPGGENGGGNAGHAGGGTGSEDEADENAGIFDSTQKRSRALDEDNDETGEHAPRKRIDSRMFAWVAREEISPSNLSPGLQKTLTALENFARDPKFAKQSLVNSPRCPQFPDSEWTNILAGRSVDLDHVLSGIHAIAPDTRARETLGSLEIITGSSVAAKKVADHSSWTIAWGHYSQALKFVFPHRESELDSYAAHINQLFAAVPITMHSRIIDYDKAVRLRVAARRDISLTDTTSFADITAETLELEDGTLVAGGRLADAGMEDGAQTLPQHASTLTFVQGAGTPATSPTTAQARRSDERPNRFNMVSYRPRHARDLIWEENEQPRVTLALASEHFNPMPPVPTHELSNSITCHTISSYPYLFQVVSPIRVSVLDNFLVSHPNQPFVRSVCEGLIHGFWPWADTSSTELPVMLDVDEYIRDPAHLAFAEEQRRIEISFGTFSPTFSSLLPGMLSVPVTIATKARSEKLRLCVNHSAEPAARNSLIPKCHVSVPLDNLHDLGRALRNARASLGPDSRIVLWKSDVKRAYRCIPMHPLWQIKQVVKLDGSFNVDRNNNFGSRAGGGLWGRVFSLVLWIGIYIICLTDLLAYVDDVFSWDIEGNLVMYSRYNRLLPAKQANFLCLLDILNIPHDEPKQQWGPTLTIIGFEVDANAMTITMPEASKFDLLASIRDFATHGRRHTLSAFQELAGWINWALNVFPLLRPGLCTLYHKMAGKQKSSALIWVNQRLCAELHWVADHIENSRGVFLLDSVEWPLSSADCTLYTDACLDGMALLSTPVSYFTGKHSLSSPPLSGLCSALVPPPTRVVIYCDNTNTVDIFDSLRASPAFNPILITAVNLMISYGTQLRVVYIPGELNTVADALSRFRNDIVTSLYPTLHISQFQPPPLQPVRPAWSRERLEHERAIALGFALEPSSISSYTSALHSYLAFCSRHGFPIEPTPDTLSFFVVYTCHFIKPSSVRSYLSGICNQLEPLYPSVRQSRKDKLVTRTLTGCTKLRAVPTHRKRPIGRDELADVCASLRPTASHDDLLFLAILTTSFHGLMRLGESVLPDKIALRDYRKVISRSSVSVSDSSFSFLLPSHKADRLFEGNRVLINSTTTPDNPVSIFKAYLASRDACFDLHPHLWLRGNGTVPTRSWFIRRLRIHFDGDIGGHSLRAGGATALALAGIPLHLIQAIGRWSSETFAIYIRHHPALLAALISHPFQSSESLIS</sequence>
<dbReference type="OrthoDB" id="198652at2759"/>
<dbReference type="Gene3D" id="1.10.443.10">
    <property type="entry name" value="Intergrase catalytic core"/>
    <property type="match status" value="1"/>
</dbReference>
<evidence type="ECO:0000256" key="1">
    <source>
        <dbReference type="ARBA" id="ARBA00023172"/>
    </source>
</evidence>
<evidence type="ECO:0000313" key="4">
    <source>
        <dbReference type="Proteomes" id="UP001148786"/>
    </source>
</evidence>
<feature type="region of interest" description="Disordered" evidence="2">
    <location>
        <begin position="639"/>
        <end position="692"/>
    </location>
</feature>
<dbReference type="GO" id="GO:0006310">
    <property type="term" value="P:DNA recombination"/>
    <property type="evidence" value="ECO:0007669"/>
    <property type="project" value="UniProtKB-KW"/>
</dbReference>
<dbReference type="GO" id="GO:0015074">
    <property type="term" value="P:DNA integration"/>
    <property type="evidence" value="ECO:0007669"/>
    <property type="project" value="InterPro"/>
</dbReference>
<dbReference type="EMBL" id="JANKHO010000004">
    <property type="protein sequence ID" value="KAJ3518033.1"/>
    <property type="molecule type" value="Genomic_DNA"/>
</dbReference>
<dbReference type="InterPro" id="IPR011010">
    <property type="entry name" value="DNA_brk_join_enz"/>
</dbReference>
<evidence type="ECO:0000256" key="2">
    <source>
        <dbReference type="SAM" id="MobiDB-lite"/>
    </source>
</evidence>
<protein>
    <submittedName>
        <fullName evidence="3">Uncharacterized protein</fullName>
    </submittedName>
</protein>